<dbReference type="Proteomes" id="UP000335636">
    <property type="component" value="Unassembled WGS sequence"/>
</dbReference>
<organism evidence="2 3">
    <name type="scientific">Marmota monax</name>
    <name type="common">Woodchuck</name>
    <dbReference type="NCBI Taxonomy" id="9995"/>
    <lineage>
        <taxon>Eukaryota</taxon>
        <taxon>Metazoa</taxon>
        <taxon>Chordata</taxon>
        <taxon>Craniata</taxon>
        <taxon>Vertebrata</taxon>
        <taxon>Euteleostomi</taxon>
        <taxon>Mammalia</taxon>
        <taxon>Eutheria</taxon>
        <taxon>Euarchontoglires</taxon>
        <taxon>Glires</taxon>
        <taxon>Rodentia</taxon>
        <taxon>Sciuromorpha</taxon>
        <taxon>Sciuridae</taxon>
        <taxon>Xerinae</taxon>
        <taxon>Marmotini</taxon>
        <taxon>Marmota</taxon>
    </lineage>
</organism>
<dbReference type="Proteomes" id="UP000662637">
    <property type="component" value="Unassembled WGS sequence"/>
</dbReference>
<keyword evidence="3" id="KW-1185">Reference proteome</keyword>
<reference evidence="2 3" key="1">
    <citation type="submission" date="2019-04" db="EMBL/GenBank/DDBJ databases">
        <authorList>
            <person name="Alioto T."/>
            <person name="Alioto T."/>
        </authorList>
    </citation>
    <scope>NUCLEOTIDE SEQUENCE [LARGE SCALE GENOMIC DNA]</scope>
</reference>
<name>A0A5E4AGY1_MARMO</name>
<dbReference type="EMBL" id="CABDUW010000068">
    <property type="protein sequence ID" value="VTJ56627.1"/>
    <property type="molecule type" value="Genomic_DNA"/>
</dbReference>
<evidence type="ECO:0000313" key="1">
    <source>
        <dbReference type="EMBL" id="KAF7460795.1"/>
    </source>
</evidence>
<dbReference type="EMBL" id="WJEC01008751">
    <property type="protein sequence ID" value="KAF7460795.1"/>
    <property type="molecule type" value="Genomic_DNA"/>
</dbReference>
<proteinExistence type="predicted"/>
<gene>
    <name evidence="1" type="ORF">GHT09_018802</name>
    <name evidence="2" type="ORF">MONAX_5E046214</name>
</gene>
<evidence type="ECO:0000313" key="3">
    <source>
        <dbReference type="Proteomes" id="UP000335636"/>
    </source>
</evidence>
<reference evidence="1" key="2">
    <citation type="submission" date="2020-08" db="EMBL/GenBank/DDBJ databases">
        <authorList>
            <person name="Shumante A."/>
            <person name="Zimin A.V."/>
            <person name="Puiu D."/>
            <person name="Salzberg S.L."/>
        </authorList>
    </citation>
    <scope>NUCLEOTIDE SEQUENCE</scope>
    <source>
        <strain evidence="1">WC2-LM</strain>
        <tissue evidence="1">Liver</tissue>
    </source>
</reference>
<sequence length="147" mass="16265">MLRLQREDVILRYLSKTTTVMRAAMQSVHSQKETCKINQNGKGEKGKAKASECTWGPGLLQAAASQPGAAAGGPCAREIPFRFLVLLLFSLMEMEIPFPLAFDFGEDKWSPQWTVYSREGSRGTSEGLTVRRYSDPLVAGGLAFWMC</sequence>
<protein>
    <submittedName>
        <fullName evidence="2">Uncharacterized protein</fullName>
    </submittedName>
</protein>
<dbReference type="AlphaFoldDB" id="A0A5E4AGY1"/>
<accession>A0A5E4AGY1</accession>
<evidence type="ECO:0000313" key="2">
    <source>
        <dbReference type="EMBL" id="VTJ56627.1"/>
    </source>
</evidence>